<evidence type="ECO:0000256" key="10">
    <source>
        <dbReference type="ARBA" id="ARBA00048954"/>
    </source>
</evidence>
<dbReference type="GO" id="GO:0005829">
    <property type="term" value="C:cytosol"/>
    <property type="evidence" value="ECO:0007669"/>
    <property type="project" value="TreeGrafter"/>
</dbReference>
<evidence type="ECO:0000259" key="13">
    <source>
        <dbReference type="PROSITE" id="PS51199"/>
    </source>
</evidence>
<dbReference type="GO" id="GO:0005524">
    <property type="term" value="F:ATP binding"/>
    <property type="evidence" value="ECO:0007669"/>
    <property type="project" value="UniProtKB-UniRule"/>
</dbReference>
<evidence type="ECO:0000256" key="2">
    <source>
        <dbReference type="ARBA" id="ARBA00022515"/>
    </source>
</evidence>
<dbReference type="PROSITE" id="PS51199">
    <property type="entry name" value="SF4_HELICASE"/>
    <property type="match status" value="1"/>
</dbReference>
<dbReference type="GO" id="GO:0006269">
    <property type="term" value="P:DNA replication, synthesis of primer"/>
    <property type="evidence" value="ECO:0007669"/>
    <property type="project" value="UniProtKB-UniRule"/>
</dbReference>
<dbReference type="Pfam" id="PF03796">
    <property type="entry name" value="DnaB_C"/>
    <property type="match status" value="1"/>
</dbReference>
<dbReference type="EMBL" id="SODD01000014">
    <property type="protein sequence ID" value="TDW20187.1"/>
    <property type="molecule type" value="Genomic_DNA"/>
</dbReference>
<dbReference type="AlphaFoldDB" id="A0A4R7ZQG4"/>
<dbReference type="GO" id="GO:0016887">
    <property type="term" value="F:ATP hydrolysis activity"/>
    <property type="evidence" value="ECO:0007669"/>
    <property type="project" value="RHEA"/>
</dbReference>
<dbReference type="InterPro" id="IPR027417">
    <property type="entry name" value="P-loop_NTPase"/>
</dbReference>
<sequence length="461" mass="51724">MNNVYPHSVDAEQAVLGALLIYNDAVEVAYEQGLQEEDFYQEAHRTIYRVMMDLMEVGQPIDPNNVISRLEDRKELALAGNADYIIDLMNTAISSANVKSYIENIKDKSKRRMMIAVADRIRTEGFDTSLDLEELLDQAEKQVLSLTRNRRVNDFQSSKVVVKNVIENIEMLRKSPGGITGVETGYTELDSITNGFQRGDLIILAARPSVGKTAFALNLGLNASKRNREKSGGVVAIFSLEMPNEQLIRRMLSAQGSIKGDTLRTGKLNNDEMNRLFEAAQTISAINLFTDDSSSIKMAEIFSKCRKLKADMDDRLDLVIIDYLQLITGSGKRSGENRQQEVSEISRSLKMLARELNVPVIALSQLSRSVEQRTGDKAKPMLSDLRESGAIEQDADIVMFLSRDDYQKTDDAPADDEDSIDVEVSIQKHRNGRIGNFNLKFQKSINKFVNIVNTRYEGGYQ</sequence>
<dbReference type="SUPFAM" id="SSF52540">
    <property type="entry name" value="P-loop containing nucleoside triphosphate hydrolases"/>
    <property type="match status" value="1"/>
</dbReference>
<keyword evidence="9" id="KW-0413">Isomerase</keyword>
<dbReference type="NCBIfam" id="TIGR00665">
    <property type="entry name" value="DnaB"/>
    <property type="match status" value="1"/>
</dbReference>
<evidence type="ECO:0000256" key="4">
    <source>
        <dbReference type="ARBA" id="ARBA00022741"/>
    </source>
</evidence>
<dbReference type="SMART" id="SM00382">
    <property type="entry name" value="AAA"/>
    <property type="match status" value="1"/>
</dbReference>
<comment type="function">
    <text evidence="12">The main replicative DNA helicase, it participates in initiation and elongation during chromosome replication. Travels ahead of the DNA replisome, separating dsDNA into templates for DNA synthesis. A processive ATP-dependent 5'-3' DNA helicase it has DNA-dependent ATPase activity.</text>
</comment>
<keyword evidence="5 12" id="KW-0378">Hydrolase</keyword>
<protein>
    <recommendedName>
        <fullName evidence="11 12">Replicative DNA helicase</fullName>
        <ecNumber evidence="11 12">5.6.2.3</ecNumber>
    </recommendedName>
</protein>
<evidence type="ECO:0000256" key="8">
    <source>
        <dbReference type="ARBA" id="ARBA00023125"/>
    </source>
</evidence>
<evidence type="ECO:0000313" key="15">
    <source>
        <dbReference type="Proteomes" id="UP000294743"/>
    </source>
</evidence>
<dbReference type="InterPro" id="IPR016136">
    <property type="entry name" value="DNA_helicase_N/primase_C"/>
</dbReference>
<dbReference type="PANTHER" id="PTHR30153">
    <property type="entry name" value="REPLICATIVE DNA HELICASE DNAB"/>
    <property type="match status" value="1"/>
</dbReference>
<evidence type="ECO:0000256" key="1">
    <source>
        <dbReference type="ARBA" id="ARBA00008428"/>
    </source>
</evidence>
<evidence type="ECO:0000313" key="14">
    <source>
        <dbReference type="EMBL" id="TDW20187.1"/>
    </source>
</evidence>
<dbReference type="Pfam" id="PF00772">
    <property type="entry name" value="DnaB"/>
    <property type="match status" value="1"/>
</dbReference>
<organism evidence="14 15">
    <name type="scientific">Breznakia blatticola</name>
    <dbReference type="NCBI Taxonomy" id="1754012"/>
    <lineage>
        <taxon>Bacteria</taxon>
        <taxon>Bacillati</taxon>
        <taxon>Bacillota</taxon>
        <taxon>Erysipelotrichia</taxon>
        <taxon>Erysipelotrichales</taxon>
        <taxon>Erysipelotrichaceae</taxon>
        <taxon>Breznakia</taxon>
    </lineage>
</organism>
<evidence type="ECO:0000256" key="9">
    <source>
        <dbReference type="ARBA" id="ARBA00023235"/>
    </source>
</evidence>
<accession>A0A4R7ZQG4</accession>
<keyword evidence="7 12" id="KW-0067">ATP-binding</keyword>
<keyword evidence="4 12" id="KW-0547">Nucleotide-binding</keyword>
<feature type="domain" description="SF4 helicase" evidence="13">
    <location>
        <begin position="175"/>
        <end position="455"/>
    </location>
</feature>
<name>A0A4R7ZQG4_9FIRM</name>
<keyword evidence="8 12" id="KW-0238">DNA-binding</keyword>
<gene>
    <name evidence="14" type="ORF">EDD63_11417</name>
</gene>
<evidence type="ECO:0000256" key="5">
    <source>
        <dbReference type="ARBA" id="ARBA00022801"/>
    </source>
</evidence>
<evidence type="ECO:0000256" key="3">
    <source>
        <dbReference type="ARBA" id="ARBA00022705"/>
    </source>
</evidence>
<dbReference type="InterPro" id="IPR007694">
    <property type="entry name" value="DNA_helicase_DnaB-like_C"/>
</dbReference>
<dbReference type="InterPro" id="IPR003593">
    <property type="entry name" value="AAA+_ATPase"/>
</dbReference>
<dbReference type="InterPro" id="IPR036185">
    <property type="entry name" value="DNA_heli_DnaB-like_N_sf"/>
</dbReference>
<dbReference type="EC" id="5.6.2.3" evidence="11 12"/>
<dbReference type="Proteomes" id="UP000294743">
    <property type="component" value="Unassembled WGS sequence"/>
</dbReference>
<dbReference type="GO" id="GO:1990077">
    <property type="term" value="C:primosome complex"/>
    <property type="evidence" value="ECO:0007669"/>
    <property type="project" value="UniProtKB-UniRule"/>
</dbReference>
<dbReference type="InterPro" id="IPR007693">
    <property type="entry name" value="DNA_helicase_DnaB-like_N"/>
</dbReference>
<evidence type="ECO:0000256" key="11">
    <source>
        <dbReference type="NCBIfam" id="TIGR00665"/>
    </source>
</evidence>
<dbReference type="GO" id="GO:0003677">
    <property type="term" value="F:DNA binding"/>
    <property type="evidence" value="ECO:0007669"/>
    <property type="project" value="UniProtKB-UniRule"/>
</dbReference>
<keyword evidence="15" id="KW-1185">Reference proteome</keyword>
<keyword evidence="6 12" id="KW-0347">Helicase</keyword>
<dbReference type="CDD" id="cd00984">
    <property type="entry name" value="DnaB_C"/>
    <property type="match status" value="1"/>
</dbReference>
<reference evidence="14 15" key="1">
    <citation type="submission" date="2019-03" db="EMBL/GenBank/DDBJ databases">
        <title>Genomic Encyclopedia of Type Strains, Phase IV (KMG-IV): sequencing the most valuable type-strain genomes for metagenomic binning, comparative biology and taxonomic classification.</title>
        <authorList>
            <person name="Goeker M."/>
        </authorList>
    </citation>
    <scope>NUCLEOTIDE SEQUENCE [LARGE SCALE GENOMIC DNA]</scope>
    <source>
        <strain evidence="14 15">DSM 28867</strain>
    </source>
</reference>
<dbReference type="GO" id="GO:0043139">
    <property type="term" value="F:5'-3' DNA helicase activity"/>
    <property type="evidence" value="ECO:0007669"/>
    <property type="project" value="UniProtKB-EC"/>
</dbReference>
<dbReference type="RefSeq" id="WP_134169327.1">
    <property type="nucleotide sequence ID" value="NZ_SODD01000014.1"/>
</dbReference>
<dbReference type="InterPro" id="IPR007692">
    <property type="entry name" value="DNA_helicase_DnaB"/>
</dbReference>
<comment type="similarity">
    <text evidence="1 12">Belongs to the helicase family. DnaB subfamily.</text>
</comment>
<keyword evidence="2 12" id="KW-0639">Primosome</keyword>
<dbReference type="Gene3D" id="1.10.860.10">
    <property type="entry name" value="DNAb Helicase, Chain A"/>
    <property type="match status" value="1"/>
</dbReference>
<evidence type="ECO:0000256" key="12">
    <source>
        <dbReference type="RuleBase" id="RU362085"/>
    </source>
</evidence>
<evidence type="ECO:0000256" key="7">
    <source>
        <dbReference type="ARBA" id="ARBA00022840"/>
    </source>
</evidence>
<proteinExistence type="inferred from homology"/>
<comment type="caution">
    <text evidence="14">The sequence shown here is derived from an EMBL/GenBank/DDBJ whole genome shotgun (WGS) entry which is preliminary data.</text>
</comment>
<comment type="catalytic activity">
    <reaction evidence="10 12">
        <text>ATP + H2O = ADP + phosphate + H(+)</text>
        <dbReference type="Rhea" id="RHEA:13065"/>
        <dbReference type="ChEBI" id="CHEBI:15377"/>
        <dbReference type="ChEBI" id="CHEBI:15378"/>
        <dbReference type="ChEBI" id="CHEBI:30616"/>
        <dbReference type="ChEBI" id="CHEBI:43474"/>
        <dbReference type="ChEBI" id="CHEBI:456216"/>
        <dbReference type="EC" id="5.6.2.3"/>
    </reaction>
</comment>
<evidence type="ECO:0000256" key="6">
    <source>
        <dbReference type="ARBA" id="ARBA00022806"/>
    </source>
</evidence>
<dbReference type="PANTHER" id="PTHR30153:SF2">
    <property type="entry name" value="REPLICATIVE DNA HELICASE"/>
    <property type="match status" value="1"/>
</dbReference>
<keyword evidence="3 12" id="KW-0235">DNA replication</keyword>
<dbReference type="SUPFAM" id="SSF48024">
    <property type="entry name" value="N-terminal domain of DnaB helicase"/>
    <property type="match status" value="1"/>
</dbReference>
<dbReference type="Gene3D" id="3.40.50.300">
    <property type="entry name" value="P-loop containing nucleotide triphosphate hydrolases"/>
    <property type="match status" value="1"/>
</dbReference>
<dbReference type="OrthoDB" id="9773982at2"/>